<keyword evidence="3" id="KW-1185">Reference proteome</keyword>
<evidence type="ECO:0000259" key="1">
    <source>
        <dbReference type="PROSITE" id="PS00028"/>
    </source>
</evidence>
<sequence length="67" mass="7362">MPVAGEDGRTRWQCPICQEDLSSDHELTIHIRSHNTSAGPTAQHVHDLWQGAQFTEFPGQAPAGALR</sequence>
<name>A0ABD0LDS8_9CAEN</name>
<protein>
    <recommendedName>
        <fullName evidence="1">C2H2-type domain-containing protein</fullName>
    </recommendedName>
</protein>
<dbReference type="AlphaFoldDB" id="A0ABD0LDS8"/>
<comment type="caution">
    <text evidence="2">The sequence shown here is derived from an EMBL/GenBank/DDBJ whole genome shotgun (WGS) entry which is preliminary data.</text>
</comment>
<evidence type="ECO:0000313" key="3">
    <source>
        <dbReference type="Proteomes" id="UP001519460"/>
    </source>
</evidence>
<feature type="domain" description="C2H2-type" evidence="1">
    <location>
        <begin position="14"/>
        <end position="34"/>
    </location>
</feature>
<evidence type="ECO:0000313" key="2">
    <source>
        <dbReference type="EMBL" id="KAK7497629.1"/>
    </source>
</evidence>
<dbReference type="PROSITE" id="PS00028">
    <property type="entry name" value="ZINC_FINGER_C2H2_1"/>
    <property type="match status" value="1"/>
</dbReference>
<accession>A0ABD0LDS8</accession>
<organism evidence="2 3">
    <name type="scientific">Batillaria attramentaria</name>
    <dbReference type="NCBI Taxonomy" id="370345"/>
    <lineage>
        <taxon>Eukaryota</taxon>
        <taxon>Metazoa</taxon>
        <taxon>Spiralia</taxon>
        <taxon>Lophotrochozoa</taxon>
        <taxon>Mollusca</taxon>
        <taxon>Gastropoda</taxon>
        <taxon>Caenogastropoda</taxon>
        <taxon>Sorbeoconcha</taxon>
        <taxon>Cerithioidea</taxon>
        <taxon>Batillariidae</taxon>
        <taxon>Batillaria</taxon>
    </lineage>
</organism>
<dbReference type="InterPro" id="IPR013087">
    <property type="entry name" value="Znf_C2H2_type"/>
</dbReference>
<dbReference type="Proteomes" id="UP001519460">
    <property type="component" value="Unassembled WGS sequence"/>
</dbReference>
<dbReference type="EMBL" id="JACVVK020000056">
    <property type="protein sequence ID" value="KAK7497629.1"/>
    <property type="molecule type" value="Genomic_DNA"/>
</dbReference>
<proteinExistence type="predicted"/>
<reference evidence="2 3" key="1">
    <citation type="journal article" date="2023" name="Sci. Data">
        <title>Genome assembly of the Korean intertidal mud-creeper Batillaria attramentaria.</title>
        <authorList>
            <person name="Patra A.K."/>
            <person name="Ho P.T."/>
            <person name="Jun S."/>
            <person name="Lee S.J."/>
            <person name="Kim Y."/>
            <person name="Won Y.J."/>
        </authorList>
    </citation>
    <scope>NUCLEOTIDE SEQUENCE [LARGE SCALE GENOMIC DNA]</scope>
    <source>
        <strain evidence="2">Wonlab-2016</strain>
    </source>
</reference>
<gene>
    <name evidence="2" type="ORF">BaRGS_00011024</name>
</gene>
<dbReference type="Gene3D" id="3.30.160.60">
    <property type="entry name" value="Classic Zinc Finger"/>
    <property type="match status" value="1"/>
</dbReference>